<feature type="binding site" description="axial binding residue" evidence="6">
    <location>
        <position position="447"/>
    </location>
    <ligand>
        <name>heme</name>
        <dbReference type="ChEBI" id="CHEBI:30413"/>
    </ligand>
    <ligandPart>
        <name>Fe</name>
        <dbReference type="ChEBI" id="CHEBI:18248"/>
    </ligandPart>
</feature>
<name>C4JDS3_UNCRE</name>
<keyword evidence="8" id="KW-0812">Transmembrane</keyword>
<keyword evidence="8" id="KW-0472">Membrane</keyword>
<dbReference type="GO" id="GO:0005506">
    <property type="term" value="F:iron ion binding"/>
    <property type="evidence" value="ECO:0007669"/>
    <property type="project" value="InterPro"/>
</dbReference>
<dbReference type="InterPro" id="IPR017972">
    <property type="entry name" value="Cyt_P450_CS"/>
</dbReference>
<evidence type="ECO:0000256" key="3">
    <source>
        <dbReference type="ARBA" id="ARBA00022723"/>
    </source>
</evidence>
<keyword evidence="10" id="KW-1185">Reference proteome</keyword>
<dbReference type="FunCoup" id="C4JDS3">
    <property type="interactions" value="1302"/>
</dbReference>
<evidence type="ECO:0008006" key="11">
    <source>
        <dbReference type="Google" id="ProtNLM"/>
    </source>
</evidence>
<dbReference type="PROSITE" id="PS00086">
    <property type="entry name" value="CYTOCHROME_P450"/>
    <property type="match status" value="1"/>
</dbReference>
<evidence type="ECO:0000256" key="2">
    <source>
        <dbReference type="ARBA" id="ARBA00010617"/>
    </source>
</evidence>
<dbReference type="CDD" id="cd11070">
    <property type="entry name" value="CYP56-like"/>
    <property type="match status" value="1"/>
</dbReference>
<organism evidence="9 10">
    <name type="scientific">Uncinocarpus reesii (strain UAMH 1704)</name>
    <dbReference type="NCBI Taxonomy" id="336963"/>
    <lineage>
        <taxon>Eukaryota</taxon>
        <taxon>Fungi</taxon>
        <taxon>Dikarya</taxon>
        <taxon>Ascomycota</taxon>
        <taxon>Pezizomycotina</taxon>
        <taxon>Eurotiomycetes</taxon>
        <taxon>Eurotiomycetidae</taxon>
        <taxon>Onygenales</taxon>
        <taxon>Onygenaceae</taxon>
        <taxon>Uncinocarpus</taxon>
    </lineage>
</organism>
<dbReference type="InterPro" id="IPR001128">
    <property type="entry name" value="Cyt_P450"/>
</dbReference>
<dbReference type="PRINTS" id="PR00385">
    <property type="entry name" value="P450"/>
</dbReference>
<dbReference type="InterPro" id="IPR036396">
    <property type="entry name" value="Cyt_P450_sf"/>
</dbReference>
<dbReference type="AlphaFoldDB" id="C4JDS3"/>
<dbReference type="PRINTS" id="PR00465">
    <property type="entry name" value="EP450IV"/>
</dbReference>
<comment type="similarity">
    <text evidence="2 7">Belongs to the cytochrome P450 family.</text>
</comment>
<evidence type="ECO:0000256" key="8">
    <source>
        <dbReference type="SAM" id="Phobius"/>
    </source>
</evidence>
<keyword evidence="7" id="KW-0503">Monooxygenase</keyword>
<dbReference type="HOGENOM" id="CLU_031576_0_0_1"/>
<dbReference type="KEGG" id="ure:UREG_00550"/>
<dbReference type="PANTHER" id="PTHR24305">
    <property type="entry name" value="CYTOCHROME P450"/>
    <property type="match status" value="1"/>
</dbReference>
<dbReference type="InParanoid" id="C4JDS3"/>
<dbReference type="InterPro" id="IPR002403">
    <property type="entry name" value="Cyt_P450_E_grp-IV"/>
</dbReference>
<dbReference type="VEuPathDB" id="FungiDB:UREG_00550"/>
<keyword evidence="3 6" id="KW-0479">Metal-binding</keyword>
<evidence type="ECO:0000256" key="6">
    <source>
        <dbReference type="PIRSR" id="PIRSR602403-1"/>
    </source>
</evidence>
<comment type="cofactor">
    <cofactor evidence="1 6">
        <name>heme</name>
        <dbReference type="ChEBI" id="CHEBI:30413"/>
    </cofactor>
</comment>
<feature type="transmembrane region" description="Helical" evidence="8">
    <location>
        <begin position="7"/>
        <end position="30"/>
    </location>
</feature>
<evidence type="ECO:0000256" key="4">
    <source>
        <dbReference type="ARBA" id="ARBA00023002"/>
    </source>
</evidence>
<dbReference type="eggNOG" id="KOG0157">
    <property type="taxonomic scope" value="Eukaryota"/>
</dbReference>
<proteinExistence type="inferred from homology"/>
<dbReference type="PANTHER" id="PTHR24305:SF223">
    <property type="entry name" value="CYTOCHROME P450-DIT2"/>
    <property type="match status" value="1"/>
</dbReference>
<dbReference type="GO" id="GO:0016705">
    <property type="term" value="F:oxidoreductase activity, acting on paired donors, with incorporation or reduction of molecular oxygen"/>
    <property type="evidence" value="ECO:0007669"/>
    <property type="project" value="InterPro"/>
</dbReference>
<dbReference type="GeneID" id="8439470"/>
<keyword evidence="4 7" id="KW-0560">Oxidoreductase</keyword>
<keyword evidence="5 6" id="KW-0408">Iron</keyword>
<sequence length="605" mass="67680">MLTAYSLFSTGLLAVAIITILLLFVAAYLFSPPGSFPRNIPTIPFYYALLPLVKDNDQEVLYRRYLEPLFEKHGAAKIFFGGRWNILVQRPSYIAEVFKFEDIYAKSGNHVKIPHSVLAEYTGDNIISAHGENWKLYRSVLQPPLQQDQDPEPIWRNARLLIDLLFEEQKSSAGGSVLLPQLLQRYTLANLAEGLLGTSFETLQRKDAALHEFQMQIKPLIFSPVFMNFPFLDHLNLPSRKKARQLARQFASKLCAVVQQGHQHAHNDKSTSNVGCSVIGAFEEGILTEKQFRNNMVSVFLAGHENPQLLLVSMIFLLGEHQAVQEKVRRELFSLGDDELAYPVLQSAPYLTSVIYETLRMYPPISQLINRCTTRPVLLGGKIPLPAGTYVGYNAYATNRDQEFWGADADEFKPERWGQTAEDINTMFRKANAKGAFISFHGGRRVCLGQKFAMFEARITMAAVLRSVEWKIDPAWPRMMTPVSNKIQSHDATDINSVGIDRLGHCIREICESDSSGSARNIPNGTMLIYPNSTGTDRQYHARSERAIPKSNRPAPAGREEALNLENAPCLDSSAMFIDHSSALATCASKCCVPVSLNTAAQPLP</sequence>
<accession>C4JDS3</accession>
<reference evidence="10" key="1">
    <citation type="journal article" date="2009" name="Genome Res.">
        <title>Comparative genomic analyses of the human fungal pathogens Coccidioides and their relatives.</title>
        <authorList>
            <person name="Sharpton T.J."/>
            <person name="Stajich J.E."/>
            <person name="Rounsley S.D."/>
            <person name="Gardner M.J."/>
            <person name="Wortman J.R."/>
            <person name="Jordar V.S."/>
            <person name="Maiti R."/>
            <person name="Kodira C.D."/>
            <person name="Neafsey D.E."/>
            <person name="Zeng Q."/>
            <person name="Hung C.-Y."/>
            <person name="McMahan C."/>
            <person name="Muszewska A."/>
            <person name="Grynberg M."/>
            <person name="Mandel M.A."/>
            <person name="Kellner E.M."/>
            <person name="Barker B.M."/>
            <person name="Galgiani J.N."/>
            <person name="Orbach M.J."/>
            <person name="Kirkland T.N."/>
            <person name="Cole G.T."/>
            <person name="Henn M.R."/>
            <person name="Birren B.W."/>
            <person name="Taylor J.W."/>
        </authorList>
    </citation>
    <scope>NUCLEOTIDE SEQUENCE [LARGE SCALE GENOMIC DNA]</scope>
    <source>
        <strain evidence="10">UAMH 1704</strain>
    </source>
</reference>
<gene>
    <name evidence="9" type="ORF">UREG_00550</name>
</gene>
<evidence type="ECO:0000256" key="1">
    <source>
        <dbReference type="ARBA" id="ARBA00001971"/>
    </source>
</evidence>
<keyword evidence="6 7" id="KW-0349">Heme</keyword>
<evidence type="ECO:0000256" key="7">
    <source>
        <dbReference type="RuleBase" id="RU000461"/>
    </source>
</evidence>
<dbReference type="GO" id="GO:0004497">
    <property type="term" value="F:monooxygenase activity"/>
    <property type="evidence" value="ECO:0007669"/>
    <property type="project" value="UniProtKB-KW"/>
</dbReference>
<dbReference type="FunFam" id="1.10.630.10:FF:000106">
    <property type="entry name" value="Cytochrome P450-DIT2"/>
    <property type="match status" value="1"/>
</dbReference>
<evidence type="ECO:0000313" key="10">
    <source>
        <dbReference type="Proteomes" id="UP000002058"/>
    </source>
</evidence>
<dbReference type="Gene3D" id="1.10.630.10">
    <property type="entry name" value="Cytochrome P450"/>
    <property type="match status" value="1"/>
</dbReference>
<dbReference type="STRING" id="336963.C4JDS3"/>
<keyword evidence="8" id="KW-1133">Transmembrane helix</keyword>
<dbReference type="Pfam" id="PF00067">
    <property type="entry name" value="p450"/>
    <property type="match status" value="1"/>
</dbReference>
<dbReference type="OrthoDB" id="1470350at2759"/>
<dbReference type="GO" id="GO:0020037">
    <property type="term" value="F:heme binding"/>
    <property type="evidence" value="ECO:0007669"/>
    <property type="project" value="InterPro"/>
</dbReference>
<protein>
    <recommendedName>
        <fullName evidence="11">Cytochrome P450</fullName>
    </recommendedName>
</protein>
<dbReference type="OMA" id="FFGSRWN"/>
<evidence type="ECO:0000256" key="5">
    <source>
        <dbReference type="ARBA" id="ARBA00023004"/>
    </source>
</evidence>
<dbReference type="RefSeq" id="XP_002541036.1">
    <property type="nucleotide sequence ID" value="XM_002540990.1"/>
</dbReference>
<dbReference type="EMBL" id="CH476615">
    <property type="protein sequence ID" value="EEP75703.1"/>
    <property type="molecule type" value="Genomic_DNA"/>
</dbReference>
<dbReference type="SUPFAM" id="SSF48264">
    <property type="entry name" value="Cytochrome P450"/>
    <property type="match status" value="1"/>
</dbReference>
<dbReference type="InterPro" id="IPR050121">
    <property type="entry name" value="Cytochrome_P450_monoxygenase"/>
</dbReference>
<dbReference type="Proteomes" id="UP000002058">
    <property type="component" value="Unassembled WGS sequence"/>
</dbReference>
<evidence type="ECO:0000313" key="9">
    <source>
        <dbReference type="EMBL" id="EEP75703.1"/>
    </source>
</evidence>